<dbReference type="AlphaFoldDB" id="A0A397WNI1"/>
<accession>A0A397WNI1</accession>
<feature type="transmembrane region" description="Helical" evidence="1">
    <location>
        <begin position="76"/>
        <end position="98"/>
    </location>
</feature>
<dbReference type="EMBL" id="MWMI01000001">
    <property type="protein sequence ID" value="RIB35634.1"/>
    <property type="molecule type" value="Genomic_DNA"/>
</dbReference>
<feature type="transmembrane region" description="Helical" evidence="1">
    <location>
        <begin position="204"/>
        <end position="226"/>
    </location>
</feature>
<evidence type="ECO:0008006" key="4">
    <source>
        <dbReference type="Google" id="ProtNLM"/>
    </source>
</evidence>
<keyword evidence="1" id="KW-0472">Membrane</keyword>
<keyword evidence="1" id="KW-0812">Transmembrane</keyword>
<evidence type="ECO:0000313" key="2">
    <source>
        <dbReference type="EMBL" id="RIB35634.1"/>
    </source>
</evidence>
<protein>
    <recommendedName>
        <fullName evidence="4">Glycerophosphoryl diester phosphodiesterase membrane domain-containing protein</fullName>
    </recommendedName>
</protein>
<feature type="transmembrane region" description="Helical" evidence="1">
    <location>
        <begin position="127"/>
        <end position="160"/>
    </location>
</feature>
<feature type="transmembrane region" description="Helical" evidence="1">
    <location>
        <begin position="23"/>
        <end position="50"/>
    </location>
</feature>
<organism evidence="2 3">
    <name type="scientific">Candidatus Nanoclepta minutus</name>
    <dbReference type="NCBI Taxonomy" id="1940235"/>
    <lineage>
        <taxon>Archaea</taxon>
        <taxon>Nanobdellota</taxon>
        <taxon>Candidatus Nanoclepta</taxon>
    </lineage>
</organism>
<feature type="transmembrane region" description="Helical" evidence="1">
    <location>
        <begin position="180"/>
        <end position="198"/>
    </location>
</feature>
<evidence type="ECO:0000313" key="3">
    <source>
        <dbReference type="Proteomes" id="UP000266622"/>
    </source>
</evidence>
<proteinExistence type="predicted"/>
<dbReference type="Proteomes" id="UP000266622">
    <property type="component" value="Unassembled WGS sequence"/>
</dbReference>
<reference evidence="2 3" key="1">
    <citation type="journal article" date="2018" name="Syst. Appl. Microbiol.">
        <title>A new symbiotic nanoarchaeote (Candidatus Nanoclepta minutus) and its host (Zestosphaera tikiterensis gen. nov., sp. nov.) from a New Zealand hot spring.</title>
        <authorList>
            <person name="St John E."/>
            <person name="Liu Y."/>
            <person name="Podar M."/>
            <person name="Stott M.B."/>
            <person name="Meneghin J."/>
            <person name="Chen Z."/>
            <person name="Lagutin K."/>
            <person name="Mitchell K."/>
            <person name="Reysenbach A.L."/>
        </authorList>
    </citation>
    <scope>NUCLEOTIDE SEQUENCE [LARGE SCALE GENOMIC DNA]</scope>
    <source>
        <strain evidence="2">NZ3</strain>
    </source>
</reference>
<sequence>MVGFVEAFLKALDSYKKHPLESIVFSIAYFLLGIVMIIPLLGAVIGAYLIPRLLSWFYNKTIGNTNTDYKLSFRVWLFYLLVVNSMIFQLFLSFYLLLTSVSGIGSSMTVTTIGFDMSPYSLSVTESYGFAIGTIFFIITLFIIMFQSLILQIFLTYSLYSVVLGKLSEFKVDVGKSLRVFGYSFGWGIILGIISYALGIIPVYGYHISLLFSILFVIPIIQLVIANRVISI</sequence>
<gene>
    <name evidence="2" type="ORF">BXU00_00845</name>
</gene>
<comment type="caution">
    <text evidence="2">The sequence shown here is derived from an EMBL/GenBank/DDBJ whole genome shotgun (WGS) entry which is preliminary data.</text>
</comment>
<keyword evidence="1" id="KW-1133">Transmembrane helix</keyword>
<evidence type="ECO:0000256" key="1">
    <source>
        <dbReference type="SAM" id="Phobius"/>
    </source>
</evidence>
<name>A0A397WNI1_9ARCH</name>